<feature type="compositionally biased region" description="Basic and acidic residues" evidence="1">
    <location>
        <begin position="68"/>
        <end position="89"/>
    </location>
</feature>
<feature type="region of interest" description="Disordered" evidence="1">
    <location>
        <begin position="1"/>
        <end position="90"/>
    </location>
</feature>
<feature type="compositionally biased region" description="Basic and acidic residues" evidence="1">
    <location>
        <begin position="27"/>
        <end position="37"/>
    </location>
</feature>
<feature type="region of interest" description="Disordered" evidence="1">
    <location>
        <begin position="127"/>
        <end position="169"/>
    </location>
</feature>
<evidence type="ECO:0000313" key="3">
    <source>
        <dbReference type="Proteomes" id="UP001174934"/>
    </source>
</evidence>
<gene>
    <name evidence="2" type="ORF">B0T17DRAFT_513797</name>
</gene>
<dbReference type="AlphaFoldDB" id="A0AA39XJ46"/>
<reference evidence="2" key="1">
    <citation type="submission" date="2023-06" db="EMBL/GenBank/DDBJ databases">
        <title>Genome-scale phylogeny and comparative genomics of the fungal order Sordariales.</title>
        <authorList>
            <consortium name="Lawrence Berkeley National Laboratory"/>
            <person name="Hensen N."/>
            <person name="Bonometti L."/>
            <person name="Westerberg I."/>
            <person name="Brannstrom I.O."/>
            <person name="Guillou S."/>
            <person name="Cros-Aarteil S."/>
            <person name="Calhoun S."/>
            <person name="Haridas S."/>
            <person name="Kuo A."/>
            <person name="Mondo S."/>
            <person name="Pangilinan J."/>
            <person name="Riley R."/>
            <person name="LaButti K."/>
            <person name="Andreopoulos B."/>
            <person name="Lipzen A."/>
            <person name="Chen C."/>
            <person name="Yanf M."/>
            <person name="Daum C."/>
            <person name="Ng V."/>
            <person name="Clum A."/>
            <person name="Steindorff A."/>
            <person name="Ohm R."/>
            <person name="Martin F."/>
            <person name="Silar P."/>
            <person name="Natvig D."/>
            <person name="Lalanne C."/>
            <person name="Gautier V."/>
            <person name="Ament-velasquez S.L."/>
            <person name="Kruys A."/>
            <person name="Hutchinson M.I."/>
            <person name="Powell A.J."/>
            <person name="Barry K."/>
            <person name="Miller A.N."/>
            <person name="Grigoriev I.V."/>
            <person name="Debuchy R."/>
            <person name="Gladieux P."/>
            <person name="Thoren M.H."/>
            <person name="Johannesson H."/>
        </authorList>
    </citation>
    <scope>NUCLEOTIDE SEQUENCE</scope>
    <source>
        <strain evidence="2">SMH3391-2</strain>
    </source>
</reference>
<evidence type="ECO:0000256" key="1">
    <source>
        <dbReference type="SAM" id="MobiDB-lite"/>
    </source>
</evidence>
<feature type="compositionally biased region" description="Basic and acidic residues" evidence="1">
    <location>
        <begin position="146"/>
        <end position="158"/>
    </location>
</feature>
<evidence type="ECO:0000313" key="2">
    <source>
        <dbReference type="EMBL" id="KAK0634615.1"/>
    </source>
</evidence>
<feature type="compositionally biased region" description="Gly residues" evidence="1">
    <location>
        <begin position="159"/>
        <end position="169"/>
    </location>
</feature>
<name>A0AA39XJ46_9PEZI</name>
<dbReference type="EMBL" id="JAULSR010000001">
    <property type="protein sequence ID" value="KAK0634615.1"/>
    <property type="molecule type" value="Genomic_DNA"/>
</dbReference>
<keyword evidence="3" id="KW-1185">Reference proteome</keyword>
<accession>A0AA39XJ46</accession>
<feature type="compositionally biased region" description="Low complexity" evidence="1">
    <location>
        <begin position="40"/>
        <end position="52"/>
    </location>
</feature>
<organism evidence="2 3">
    <name type="scientific">Bombardia bombarda</name>
    <dbReference type="NCBI Taxonomy" id="252184"/>
    <lineage>
        <taxon>Eukaryota</taxon>
        <taxon>Fungi</taxon>
        <taxon>Dikarya</taxon>
        <taxon>Ascomycota</taxon>
        <taxon>Pezizomycotina</taxon>
        <taxon>Sordariomycetes</taxon>
        <taxon>Sordariomycetidae</taxon>
        <taxon>Sordariales</taxon>
        <taxon>Lasiosphaeriaceae</taxon>
        <taxon>Bombardia</taxon>
    </lineage>
</organism>
<dbReference type="Proteomes" id="UP001174934">
    <property type="component" value="Unassembled WGS sequence"/>
</dbReference>
<proteinExistence type="predicted"/>
<protein>
    <submittedName>
        <fullName evidence="2">Uncharacterized protein</fullName>
    </submittedName>
</protein>
<sequence length="169" mass="18790">MSQLPFVSSSGIITKEDAAATGTFTPKMRDRQARGKDPYNSSNNGSSFSSDSEMTDGEMSSGFRQRRRGDDNGRAPPKEDFETRERQEKALAFLDNPELLMMYAQSTGNSIPGARLHFMKMLCGYDKEEEKSKQQQQQQAQHPHRRDADSSNKRRGGDRGAMGSGSGSR</sequence>
<feature type="compositionally biased region" description="Polar residues" evidence="1">
    <location>
        <begin position="1"/>
        <end position="12"/>
    </location>
</feature>
<comment type="caution">
    <text evidence="2">The sequence shown here is derived from an EMBL/GenBank/DDBJ whole genome shotgun (WGS) entry which is preliminary data.</text>
</comment>